<sequence length="46" mass="5080">MAENLPVRLGKPRSPVTFFIVLGIGGCGRQTWYDFLPLSSMIRGVV</sequence>
<reference evidence="1 2" key="1">
    <citation type="submission" date="2018-06" db="EMBL/GenBank/DDBJ databases">
        <title>Genomic Encyclopedia of Type Strains, Phase IV (KMG-IV): sequencing the most valuable type-strain genomes for metagenomic binning, comparative biology and taxonomic classification.</title>
        <authorList>
            <person name="Goeker M."/>
        </authorList>
    </citation>
    <scope>NUCLEOTIDE SEQUENCE [LARGE SCALE GENOMIC DNA]</scope>
    <source>
        <strain evidence="1 2">DSM 45521</strain>
    </source>
</reference>
<protein>
    <submittedName>
        <fullName evidence="1">Uncharacterized protein</fullName>
    </submittedName>
</protein>
<keyword evidence="2" id="KW-1185">Reference proteome</keyword>
<proteinExistence type="predicted"/>
<gene>
    <name evidence="1" type="ORF">DFR67_1041</name>
</gene>
<evidence type="ECO:0000313" key="1">
    <source>
        <dbReference type="EMBL" id="PYE18423.1"/>
    </source>
</evidence>
<accession>A0A318RRM7</accession>
<evidence type="ECO:0000313" key="2">
    <source>
        <dbReference type="Proteomes" id="UP000247591"/>
    </source>
</evidence>
<dbReference type="AlphaFoldDB" id="A0A318RRM7"/>
<dbReference type="Proteomes" id="UP000247591">
    <property type="component" value="Unassembled WGS sequence"/>
</dbReference>
<comment type="caution">
    <text evidence="1">The sequence shown here is derived from an EMBL/GenBank/DDBJ whole genome shotgun (WGS) entry which is preliminary data.</text>
</comment>
<organism evidence="1 2">
    <name type="scientific">Williamsia limnetica</name>
    <dbReference type="NCBI Taxonomy" id="882452"/>
    <lineage>
        <taxon>Bacteria</taxon>
        <taxon>Bacillati</taxon>
        <taxon>Actinomycetota</taxon>
        <taxon>Actinomycetes</taxon>
        <taxon>Mycobacteriales</taxon>
        <taxon>Nocardiaceae</taxon>
        <taxon>Williamsia</taxon>
    </lineage>
</organism>
<name>A0A318RRM7_WILLI</name>
<dbReference type="EMBL" id="QJSP01000004">
    <property type="protein sequence ID" value="PYE18423.1"/>
    <property type="molecule type" value="Genomic_DNA"/>
</dbReference>
<feature type="non-terminal residue" evidence="1">
    <location>
        <position position="46"/>
    </location>
</feature>